<dbReference type="Gene3D" id="3.30.70.890">
    <property type="entry name" value="GHMP kinase, C-terminal domain"/>
    <property type="match status" value="1"/>
</dbReference>
<evidence type="ECO:0000256" key="7">
    <source>
        <dbReference type="ARBA" id="ARBA00023239"/>
    </source>
</evidence>
<dbReference type="InterPro" id="IPR020568">
    <property type="entry name" value="Ribosomal_Su5_D2-typ_SF"/>
</dbReference>
<evidence type="ECO:0000256" key="6">
    <source>
        <dbReference type="ARBA" id="ARBA00023098"/>
    </source>
</evidence>
<dbReference type="NCBIfam" id="TIGR01240">
    <property type="entry name" value="mevDPdecarb"/>
    <property type="match status" value="1"/>
</dbReference>
<dbReference type="Gene3D" id="3.30.230.10">
    <property type="match status" value="2"/>
</dbReference>
<keyword evidence="12" id="KW-1185">Reference proteome</keyword>
<dbReference type="STRING" id="77635.BISU_0177"/>
<dbReference type="InterPro" id="IPR005935">
    <property type="entry name" value="Mev_decarb"/>
</dbReference>
<dbReference type="EC" id="4.1.1.33" evidence="2"/>
<evidence type="ECO:0000256" key="2">
    <source>
        <dbReference type="ARBA" id="ARBA00012296"/>
    </source>
</evidence>
<keyword evidence="6" id="KW-0443">Lipid metabolism</keyword>
<dbReference type="Pfam" id="PF22700">
    <property type="entry name" value="MVD-like_N"/>
    <property type="match status" value="2"/>
</dbReference>
<accession>A0A087E7F1</accession>
<evidence type="ECO:0000313" key="12">
    <source>
        <dbReference type="Proteomes" id="UP000029055"/>
    </source>
</evidence>
<protein>
    <recommendedName>
        <fullName evidence="2">diphosphomevalonate decarboxylase</fullName>
        <ecNumber evidence="2">4.1.1.33</ecNumber>
    </recommendedName>
</protein>
<dbReference type="GO" id="GO:0019287">
    <property type="term" value="P:isopentenyl diphosphate biosynthetic process, mevalonate pathway"/>
    <property type="evidence" value="ECO:0007669"/>
    <property type="project" value="InterPro"/>
</dbReference>
<comment type="similarity">
    <text evidence="1">Belongs to the diphosphomevalonate decarboxylase family.</text>
</comment>
<gene>
    <name evidence="11" type="ORF">BISU_0177</name>
</gene>
<dbReference type="EMBL" id="JGZR01000006">
    <property type="protein sequence ID" value="KFJ03702.1"/>
    <property type="molecule type" value="Genomic_DNA"/>
</dbReference>
<dbReference type="Pfam" id="PF18376">
    <property type="entry name" value="MDD_C"/>
    <property type="match status" value="1"/>
</dbReference>
<evidence type="ECO:0000256" key="1">
    <source>
        <dbReference type="ARBA" id="ARBA00008831"/>
    </source>
</evidence>
<keyword evidence="4" id="KW-0547">Nucleotide-binding</keyword>
<organism evidence="11 12">
    <name type="scientific">Bifidobacterium subtile</name>
    <dbReference type="NCBI Taxonomy" id="77635"/>
    <lineage>
        <taxon>Bacteria</taxon>
        <taxon>Bacillati</taxon>
        <taxon>Actinomycetota</taxon>
        <taxon>Actinomycetes</taxon>
        <taxon>Bifidobacteriales</taxon>
        <taxon>Bifidobacteriaceae</taxon>
        <taxon>Bifidobacterium</taxon>
    </lineage>
</organism>
<evidence type="ECO:0000259" key="9">
    <source>
        <dbReference type="Pfam" id="PF18376"/>
    </source>
</evidence>
<dbReference type="InterPro" id="IPR041431">
    <property type="entry name" value="Mvd1_C"/>
</dbReference>
<dbReference type="PANTHER" id="PTHR10977:SF3">
    <property type="entry name" value="DIPHOSPHOMEVALONATE DECARBOXYLASE"/>
    <property type="match status" value="1"/>
</dbReference>
<sequence length="415" mass="42885">MRGREAAGCSAEDVIRAKGATMDNDVAAQSGASAVLGRATACAHANIALIKYWGKADEALVVPTTASLSLTLDGLSTQTTVEFLGDGDAARAESDSVSLLGDDETPAESAADERTGRGGKADPTARFDLAAPDGSVGDPTADSNTIPDTLTIDGVLQHGTALARVSRFLDLIRERAGISAPARVASRNTVPFGAGLASSASAFAALAAAGSCAAGLDLSGRELSRLARRGSGSACRSIYGGLVKWNAGHDDATSYAQPVECPMDLAIIVILISAKEKPMSSREAMRLTMRTSPLYPAWVRSSADDMTRALAAVAASDLDALGEVVEANALGMHASMMAARPAVIYWLPQTVTALSAVRDLRRHGYGAWSTMDAGANVKVLTAAADAERVASELRDRLPGQTIEVHHIGSGVRVVE</sequence>
<dbReference type="InterPro" id="IPR053859">
    <property type="entry name" value="MVD-like_N"/>
</dbReference>
<dbReference type="InterPro" id="IPR029765">
    <property type="entry name" value="Mev_diP_decarb"/>
</dbReference>
<evidence type="ECO:0000256" key="8">
    <source>
        <dbReference type="SAM" id="MobiDB-lite"/>
    </source>
</evidence>
<feature type="domain" description="Diphosphomevalonate decarboxylase-like N-terminal" evidence="10">
    <location>
        <begin position="142"/>
        <end position="256"/>
    </location>
</feature>
<keyword evidence="3" id="KW-0444">Lipid biosynthesis</keyword>
<dbReference type="SUPFAM" id="SSF54211">
    <property type="entry name" value="Ribosomal protein S5 domain 2-like"/>
    <property type="match status" value="1"/>
</dbReference>
<dbReference type="SUPFAM" id="SSF55060">
    <property type="entry name" value="GHMP Kinase, C-terminal domain"/>
    <property type="match status" value="1"/>
</dbReference>
<dbReference type="GO" id="GO:0005829">
    <property type="term" value="C:cytosol"/>
    <property type="evidence" value="ECO:0007669"/>
    <property type="project" value="InterPro"/>
</dbReference>
<reference evidence="11 12" key="1">
    <citation type="submission" date="2014-03" db="EMBL/GenBank/DDBJ databases">
        <title>Genomics of Bifidobacteria.</title>
        <authorList>
            <person name="Ventura M."/>
            <person name="Milani C."/>
            <person name="Lugli G.A."/>
        </authorList>
    </citation>
    <scope>NUCLEOTIDE SEQUENCE [LARGE SCALE GENOMIC DNA]</scope>
    <source>
        <strain evidence="11 12">LMG 11597</strain>
    </source>
</reference>
<feature type="domain" description="Mvd1 C-terminal" evidence="9">
    <location>
        <begin position="267"/>
        <end position="401"/>
    </location>
</feature>
<dbReference type="InterPro" id="IPR014721">
    <property type="entry name" value="Ribsml_uS5_D2-typ_fold_subgr"/>
</dbReference>
<feature type="domain" description="Diphosphomevalonate decarboxylase-like N-terminal" evidence="10">
    <location>
        <begin position="43"/>
        <end position="105"/>
    </location>
</feature>
<evidence type="ECO:0000256" key="4">
    <source>
        <dbReference type="ARBA" id="ARBA00022741"/>
    </source>
</evidence>
<dbReference type="AlphaFoldDB" id="A0A087E7F1"/>
<keyword evidence="7 11" id="KW-0456">Lyase</keyword>
<feature type="region of interest" description="Disordered" evidence="8">
    <location>
        <begin position="96"/>
        <end position="142"/>
    </location>
</feature>
<dbReference type="PIRSF" id="PIRSF015950">
    <property type="entry name" value="Mev_P_decrbx"/>
    <property type="match status" value="1"/>
</dbReference>
<feature type="compositionally biased region" description="Basic and acidic residues" evidence="8">
    <location>
        <begin position="111"/>
        <end position="125"/>
    </location>
</feature>
<proteinExistence type="inferred from homology"/>
<name>A0A087E7F1_9BIFI</name>
<dbReference type="InterPro" id="IPR036554">
    <property type="entry name" value="GHMP_kinase_C_sf"/>
</dbReference>
<evidence type="ECO:0000259" key="10">
    <source>
        <dbReference type="Pfam" id="PF22700"/>
    </source>
</evidence>
<evidence type="ECO:0000256" key="5">
    <source>
        <dbReference type="ARBA" id="ARBA00022840"/>
    </source>
</evidence>
<keyword evidence="5" id="KW-0067">ATP-binding</keyword>
<dbReference type="eggNOG" id="COG3407">
    <property type="taxonomic scope" value="Bacteria"/>
</dbReference>
<comment type="caution">
    <text evidence="11">The sequence shown here is derived from an EMBL/GenBank/DDBJ whole genome shotgun (WGS) entry which is preliminary data.</text>
</comment>
<dbReference type="GO" id="GO:0004163">
    <property type="term" value="F:diphosphomevalonate decarboxylase activity"/>
    <property type="evidence" value="ECO:0007669"/>
    <property type="project" value="UniProtKB-EC"/>
</dbReference>
<dbReference type="GO" id="GO:0005524">
    <property type="term" value="F:ATP binding"/>
    <property type="evidence" value="ECO:0007669"/>
    <property type="project" value="UniProtKB-KW"/>
</dbReference>
<evidence type="ECO:0000313" key="11">
    <source>
        <dbReference type="EMBL" id="KFJ03702.1"/>
    </source>
</evidence>
<evidence type="ECO:0000256" key="3">
    <source>
        <dbReference type="ARBA" id="ARBA00022516"/>
    </source>
</evidence>
<dbReference type="Proteomes" id="UP000029055">
    <property type="component" value="Unassembled WGS sequence"/>
</dbReference>
<dbReference type="PANTHER" id="PTHR10977">
    <property type="entry name" value="DIPHOSPHOMEVALONATE DECARBOXYLASE"/>
    <property type="match status" value="1"/>
</dbReference>